<feature type="transmembrane region" description="Helical" evidence="6">
    <location>
        <begin position="15"/>
        <end position="32"/>
    </location>
</feature>
<organism evidence="7 8">
    <name type="scientific">Bacteroides xylanisolvens</name>
    <dbReference type="NCBI Taxonomy" id="371601"/>
    <lineage>
        <taxon>Bacteria</taxon>
        <taxon>Pseudomonadati</taxon>
        <taxon>Bacteroidota</taxon>
        <taxon>Bacteroidia</taxon>
        <taxon>Bacteroidales</taxon>
        <taxon>Bacteroidaceae</taxon>
        <taxon>Bacteroides</taxon>
    </lineage>
</organism>
<evidence type="ECO:0000256" key="4">
    <source>
        <dbReference type="ARBA" id="ARBA00022989"/>
    </source>
</evidence>
<feature type="transmembrane region" description="Helical" evidence="6">
    <location>
        <begin position="160"/>
        <end position="181"/>
    </location>
</feature>
<feature type="transmembrane region" description="Helical" evidence="6">
    <location>
        <begin position="127"/>
        <end position="148"/>
    </location>
</feature>
<keyword evidence="2" id="KW-1003">Cell membrane</keyword>
<comment type="subcellular location">
    <subcellularLocation>
        <location evidence="1">Cell membrane</location>
        <topology evidence="1">Multi-pass membrane protein</topology>
    </subcellularLocation>
</comment>
<dbReference type="EMBL" id="WDCG01000005">
    <property type="protein sequence ID" value="KAB6425582.1"/>
    <property type="molecule type" value="Genomic_DNA"/>
</dbReference>
<protein>
    <submittedName>
        <fullName evidence="7">Oligosaccharide flippase family protein</fullName>
    </submittedName>
</protein>
<dbReference type="RefSeq" id="WP_151935942.1">
    <property type="nucleotide sequence ID" value="NZ_JAJCHQ010000003.1"/>
</dbReference>
<evidence type="ECO:0000313" key="7">
    <source>
        <dbReference type="EMBL" id="KAB6425582.1"/>
    </source>
</evidence>
<feature type="transmembrane region" description="Helical" evidence="6">
    <location>
        <begin position="314"/>
        <end position="334"/>
    </location>
</feature>
<proteinExistence type="predicted"/>
<gene>
    <name evidence="7" type="ORF">GAZ26_06505</name>
</gene>
<accession>A0A7J5QUL7</accession>
<evidence type="ECO:0000256" key="3">
    <source>
        <dbReference type="ARBA" id="ARBA00022692"/>
    </source>
</evidence>
<keyword evidence="5 6" id="KW-0472">Membrane</keyword>
<name>A0A7J5QUL7_9BACE</name>
<dbReference type="GO" id="GO:0005886">
    <property type="term" value="C:plasma membrane"/>
    <property type="evidence" value="ECO:0007669"/>
    <property type="project" value="UniProtKB-SubCell"/>
</dbReference>
<sequence>MNISASNKRLVKNTLILYLRMFFTMAIGFYTSRVVLSTLGIVDYGIYNVVGGIVGMLSMLNSAMAGTTQRWITIAIGVNDSKYLQKVFAVGLTAQCIIGGIVFVLTESIGLWYLYNYAVMPMERIDTAFWVFQISVFTLLLNIINVPFLGSVIAHEKMGVFASFSIVEVIMKLIICFILTITLFDKLLVYAILLFFASIINFLWLQIYCYKKFSEARFRFGWDKRMYKEMWNLTSWTMVGHVSLICYTQGITLLINLFFGPVLNAAYSIANQATNIINQFSSSFQTAINPQITKSYAAKQYDEMHKLVYRSSKFSYFLMLIIAVPLFYEANFLLEIWLGKVPEHSVVFMRSGIFIAMLTAVRNPLVTAAVANGNLKKYQLVVNGILMMVAPLLYVAFKLGATAEWANIILLIAMFFAVLASAFMLQRMIFLNFRAYIKDVIYRIIVVSILSFTIPVFLYIQIEEGWCRLIILGIFSVIVTVVSIYVIGLTSNEAQLIKELVLKRINKFSIK</sequence>
<feature type="transmembrane region" description="Helical" evidence="6">
    <location>
        <begin position="469"/>
        <end position="488"/>
    </location>
</feature>
<keyword evidence="4 6" id="KW-1133">Transmembrane helix</keyword>
<evidence type="ECO:0000256" key="6">
    <source>
        <dbReference type="SAM" id="Phobius"/>
    </source>
</evidence>
<dbReference type="AlphaFoldDB" id="A0A7J5QUL7"/>
<evidence type="ECO:0000256" key="5">
    <source>
        <dbReference type="ARBA" id="ARBA00023136"/>
    </source>
</evidence>
<feature type="transmembrane region" description="Helical" evidence="6">
    <location>
        <begin position="87"/>
        <end position="115"/>
    </location>
</feature>
<feature type="transmembrane region" description="Helical" evidence="6">
    <location>
        <begin position="346"/>
        <end position="366"/>
    </location>
</feature>
<feature type="transmembrane region" description="Helical" evidence="6">
    <location>
        <begin position="409"/>
        <end position="429"/>
    </location>
</feature>
<dbReference type="Pfam" id="PF01943">
    <property type="entry name" value="Polysacc_synt"/>
    <property type="match status" value="1"/>
</dbReference>
<dbReference type="InterPro" id="IPR050833">
    <property type="entry name" value="Poly_Biosynth_Transport"/>
</dbReference>
<dbReference type="PANTHER" id="PTHR30250:SF26">
    <property type="entry name" value="PSMA PROTEIN"/>
    <property type="match status" value="1"/>
</dbReference>
<evidence type="ECO:0000256" key="1">
    <source>
        <dbReference type="ARBA" id="ARBA00004651"/>
    </source>
</evidence>
<dbReference type="Proteomes" id="UP000471447">
    <property type="component" value="Unassembled WGS sequence"/>
</dbReference>
<evidence type="ECO:0000256" key="2">
    <source>
        <dbReference type="ARBA" id="ARBA00022475"/>
    </source>
</evidence>
<feature type="transmembrane region" description="Helical" evidence="6">
    <location>
        <begin position="378"/>
        <end position="397"/>
    </location>
</feature>
<dbReference type="PANTHER" id="PTHR30250">
    <property type="entry name" value="PST FAMILY PREDICTED COLANIC ACID TRANSPORTER"/>
    <property type="match status" value="1"/>
</dbReference>
<feature type="transmembrane region" description="Helical" evidence="6">
    <location>
        <begin position="44"/>
        <end position="66"/>
    </location>
</feature>
<feature type="transmembrane region" description="Helical" evidence="6">
    <location>
        <begin position="441"/>
        <end position="462"/>
    </location>
</feature>
<dbReference type="InterPro" id="IPR002797">
    <property type="entry name" value="Polysacc_synth"/>
</dbReference>
<feature type="transmembrane region" description="Helical" evidence="6">
    <location>
        <begin position="231"/>
        <end position="259"/>
    </location>
</feature>
<comment type="caution">
    <text evidence="7">The sequence shown here is derived from an EMBL/GenBank/DDBJ whole genome shotgun (WGS) entry which is preliminary data.</text>
</comment>
<reference evidence="7 8" key="1">
    <citation type="journal article" date="2019" name="Nat. Med.">
        <title>A library of human gut bacterial isolates paired with longitudinal multiomics data enables mechanistic microbiome research.</title>
        <authorList>
            <person name="Poyet M."/>
            <person name="Groussin M."/>
            <person name="Gibbons S.M."/>
            <person name="Avila-Pacheco J."/>
            <person name="Jiang X."/>
            <person name="Kearney S.M."/>
            <person name="Perrotta A.R."/>
            <person name="Berdy B."/>
            <person name="Zhao S."/>
            <person name="Lieberman T.D."/>
            <person name="Swanson P.K."/>
            <person name="Smith M."/>
            <person name="Roesemann S."/>
            <person name="Alexander J.E."/>
            <person name="Rich S.A."/>
            <person name="Livny J."/>
            <person name="Vlamakis H."/>
            <person name="Clish C."/>
            <person name="Bullock K."/>
            <person name="Deik A."/>
            <person name="Scott J."/>
            <person name="Pierce K.A."/>
            <person name="Xavier R.J."/>
            <person name="Alm E.J."/>
        </authorList>
    </citation>
    <scope>NUCLEOTIDE SEQUENCE [LARGE SCALE GENOMIC DNA]</scope>
    <source>
        <strain evidence="7 8">BIOML-A7</strain>
    </source>
</reference>
<evidence type="ECO:0000313" key="8">
    <source>
        <dbReference type="Proteomes" id="UP000471447"/>
    </source>
</evidence>
<feature type="transmembrane region" description="Helical" evidence="6">
    <location>
        <begin position="187"/>
        <end position="210"/>
    </location>
</feature>
<keyword evidence="3 6" id="KW-0812">Transmembrane</keyword>